<evidence type="ECO:0000313" key="10">
    <source>
        <dbReference type="Proteomes" id="UP000034727"/>
    </source>
</evidence>
<keyword evidence="4 7" id="KW-0067">ATP-binding</keyword>
<comment type="caution">
    <text evidence="9">The sequence shown here is derived from an EMBL/GenBank/DDBJ whole genome shotgun (WGS) entry which is preliminary data.</text>
</comment>
<dbReference type="EMBL" id="LCLJ01000004">
    <property type="protein sequence ID" value="KKU15705.1"/>
    <property type="molecule type" value="Genomic_DNA"/>
</dbReference>
<evidence type="ECO:0000256" key="4">
    <source>
        <dbReference type="ARBA" id="ARBA00022840"/>
    </source>
</evidence>
<dbReference type="InterPro" id="IPR004365">
    <property type="entry name" value="NA-bd_OB_tRNA"/>
</dbReference>
<dbReference type="Gene3D" id="2.40.50.140">
    <property type="entry name" value="Nucleic acid-binding proteins"/>
    <property type="match status" value="1"/>
</dbReference>
<evidence type="ECO:0000256" key="5">
    <source>
        <dbReference type="ARBA" id="ARBA00023146"/>
    </source>
</evidence>
<dbReference type="Pfam" id="PF01336">
    <property type="entry name" value="tRNA_anti-codon"/>
    <property type="match status" value="1"/>
</dbReference>
<comment type="catalytic activity">
    <reaction evidence="6 7">
        <text>tRNA(Lys) + L-lysine + ATP = L-lysyl-tRNA(Lys) + AMP + diphosphate</text>
        <dbReference type="Rhea" id="RHEA:20792"/>
        <dbReference type="Rhea" id="RHEA-COMP:9696"/>
        <dbReference type="Rhea" id="RHEA-COMP:9697"/>
        <dbReference type="ChEBI" id="CHEBI:30616"/>
        <dbReference type="ChEBI" id="CHEBI:32551"/>
        <dbReference type="ChEBI" id="CHEBI:33019"/>
        <dbReference type="ChEBI" id="CHEBI:78442"/>
        <dbReference type="ChEBI" id="CHEBI:78529"/>
        <dbReference type="ChEBI" id="CHEBI:456215"/>
        <dbReference type="EC" id="6.1.1.6"/>
    </reaction>
</comment>
<dbReference type="PANTHER" id="PTHR42918">
    <property type="entry name" value="LYSYL-TRNA SYNTHETASE"/>
    <property type="match status" value="1"/>
</dbReference>
<dbReference type="SUPFAM" id="SSF50249">
    <property type="entry name" value="Nucleic acid-binding proteins"/>
    <property type="match status" value="1"/>
</dbReference>
<dbReference type="InterPro" id="IPR045864">
    <property type="entry name" value="aa-tRNA-synth_II/BPL/LPL"/>
</dbReference>
<evidence type="ECO:0000256" key="6">
    <source>
        <dbReference type="ARBA" id="ARBA00048573"/>
    </source>
</evidence>
<dbReference type="PROSITE" id="PS50862">
    <property type="entry name" value="AA_TRNA_LIGASE_II"/>
    <property type="match status" value="1"/>
</dbReference>
<dbReference type="CDD" id="cd04322">
    <property type="entry name" value="LysRS_N"/>
    <property type="match status" value="1"/>
</dbReference>
<feature type="binding site" evidence="7">
    <location>
        <position position="400"/>
    </location>
    <ligand>
        <name>Mg(2+)</name>
        <dbReference type="ChEBI" id="CHEBI:18420"/>
        <label>1</label>
    </ligand>
</feature>
<comment type="caution">
    <text evidence="7">Lacks conserved residue(s) required for the propagation of feature annotation.</text>
</comment>
<evidence type="ECO:0000256" key="3">
    <source>
        <dbReference type="ARBA" id="ARBA00022741"/>
    </source>
</evidence>
<feature type="domain" description="Aminoacyl-transfer RNA synthetases class-II family profile" evidence="8">
    <location>
        <begin position="174"/>
        <end position="475"/>
    </location>
</feature>
<organism evidence="9 10">
    <name type="scientific">Candidatus Jorgensenbacteria bacterium GW2011_GWA2_45_9</name>
    <dbReference type="NCBI Taxonomy" id="1618663"/>
    <lineage>
        <taxon>Bacteria</taxon>
        <taxon>Candidatus Joergenseniibacteriota</taxon>
    </lineage>
</organism>
<dbReference type="GO" id="GO:0006430">
    <property type="term" value="P:lysyl-tRNA aminoacylation"/>
    <property type="evidence" value="ECO:0007669"/>
    <property type="project" value="UniProtKB-UniRule"/>
</dbReference>
<keyword evidence="7" id="KW-0460">Magnesium</keyword>
<dbReference type="PATRIC" id="fig|1618663.3.peg.142"/>
<keyword evidence="7" id="KW-0648">Protein biosynthesis</keyword>
<evidence type="ECO:0000256" key="2">
    <source>
        <dbReference type="ARBA" id="ARBA00022723"/>
    </source>
</evidence>
<dbReference type="GO" id="GO:0004824">
    <property type="term" value="F:lysine-tRNA ligase activity"/>
    <property type="evidence" value="ECO:0007669"/>
    <property type="project" value="UniProtKB-UniRule"/>
</dbReference>
<accession>A0A0G1R4C6</accession>
<gene>
    <name evidence="7" type="primary">lysS</name>
    <name evidence="9" type="ORF">UX22_C0004G0026</name>
</gene>
<keyword evidence="5 7" id="KW-0030">Aminoacyl-tRNA synthetase</keyword>
<dbReference type="GO" id="GO:0000287">
    <property type="term" value="F:magnesium ion binding"/>
    <property type="evidence" value="ECO:0007669"/>
    <property type="project" value="UniProtKB-UniRule"/>
</dbReference>
<dbReference type="InterPro" id="IPR004364">
    <property type="entry name" value="Aa-tRNA-synt_II"/>
</dbReference>
<name>A0A0G1R4C6_9BACT</name>
<evidence type="ECO:0000256" key="7">
    <source>
        <dbReference type="HAMAP-Rule" id="MF_00252"/>
    </source>
</evidence>
<dbReference type="InterPro" id="IPR002313">
    <property type="entry name" value="Lys-tRNA-ligase_II"/>
</dbReference>
<comment type="similarity">
    <text evidence="7">Belongs to the class-II aminoacyl-tRNA synthetase family.</text>
</comment>
<dbReference type="PRINTS" id="PR00982">
    <property type="entry name" value="TRNASYNTHLYS"/>
</dbReference>
<evidence type="ECO:0000259" key="8">
    <source>
        <dbReference type="PROSITE" id="PS50862"/>
    </source>
</evidence>
<keyword evidence="3 7" id="KW-0547">Nucleotide-binding</keyword>
<keyword evidence="2 7" id="KW-0479">Metal-binding</keyword>
<reference evidence="9 10" key="1">
    <citation type="journal article" date="2015" name="Nature">
        <title>rRNA introns, odd ribosomes, and small enigmatic genomes across a large radiation of phyla.</title>
        <authorList>
            <person name="Brown C.T."/>
            <person name="Hug L.A."/>
            <person name="Thomas B.C."/>
            <person name="Sharon I."/>
            <person name="Castelle C.J."/>
            <person name="Singh A."/>
            <person name="Wilkins M.J."/>
            <person name="Williams K.H."/>
            <person name="Banfield J.F."/>
        </authorList>
    </citation>
    <scope>NUCLEOTIDE SEQUENCE [LARGE SCALE GENOMIC DNA]</scope>
</reference>
<evidence type="ECO:0000313" key="9">
    <source>
        <dbReference type="EMBL" id="KKU15705.1"/>
    </source>
</evidence>
<comment type="subcellular location">
    <subcellularLocation>
        <location evidence="7">Cytoplasm</location>
    </subcellularLocation>
</comment>
<evidence type="ECO:0000256" key="1">
    <source>
        <dbReference type="ARBA" id="ARBA00022598"/>
    </source>
</evidence>
<keyword evidence="1 7" id="KW-0436">Ligase</keyword>
<dbReference type="InterPro" id="IPR044136">
    <property type="entry name" value="Lys-tRNA-ligase_II_N"/>
</dbReference>
<sequence length="482" mass="55653">MLEDIMREREKKLTRYEGKISAYPATVKKTSRIKDVVSGFSKMAAAKRKISLCGRIFSWRDQGKIIFADVRDECGKIQAVLKIGETDNVDFLKETVDAGDFVEVTGTLFTTKRGEKSILAKKFRVISKSLRPIPSSWYGIEDAEIKFRKRYLELLIDDDLKEVFRKKRVFWDEMREFLKENGFFEVEMPVFEAIPGGAEAEPFVTHHNALDRDFYLRISLELPLKKMLVAGFDSVFEIGRIFRNEGIDKEHLQDYTQMECYRSYWDYRDMMKFVEAMYKRVIKKTFGMLSFDRDGKKISWSGKWPEVDYYKIFLKKTGLDLNSASKKDLARKALELGAKPEVSFGRGRLIDLVYKKAIRPGLVAPCFLVNPPVDVEPLAKRSPTDQSRVERFQVLAFGTELGKGFSELNDPRDQRARFEEQMKLRAEGDAEAHRIDDDFLEALEYGMPPAAGFGVSERLFSALANKPVRETVIFPLVREETK</sequence>
<comment type="cofactor">
    <cofactor evidence="7">
        <name>Mg(2+)</name>
        <dbReference type="ChEBI" id="CHEBI:18420"/>
    </cofactor>
    <text evidence="7">Binds 3 Mg(2+) ions per subunit.</text>
</comment>
<dbReference type="InterPro" id="IPR012340">
    <property type="entry name" value="NA-bd_OB-fold"/>
</dbReference>
<dbReference type="SUPFAM" id="SSF55681">
    <property type="entry name" value="Class II aaRS and biotin synthetases"/>
    <property type="match status" value="1"/>
</dbReference>
<dbReference type="Proteomes" id="UP000034727">
    <property type="component" value="Unassembled WGS sequence"/>
</dbReference>
<dbReference type="InterPro" id="IPR006195">
    <property type="entry name" value="aa-tRNA-synth_II"/>
</dbReference>
<protein>
    <recommendedName>
        <fullName evidence="7">Lysine--tRNA ligase</fullName>
        <ecNumber evidence="7">6.1.1.6</ecNumber>
    </recommendedName>
    <alternativeName>
        <fullName evidence="7">Lysyl-tRNA synthetase</fullName>
        <shortName evidence="7">LysRS</shortName>
    </alternativeName>
</protein>
<dbReference type="AlphaFoldDB" id="A0A0G1R4C6"/>
<feature type="binding site" evidence="7">
    <location>
        <position position="400"/>
    </location>
    <ligand>
        <name>Mg(2+)</name>
        <dbReference type="ChEBI" id="CHEBI:18420"/>
        <label>2</label>
    </ligand>
</feature>
<dbReference type="HAMAP" id="MF_00252">
    <property type="entry name" value="Lys_tRNA_synth_class2"/>
    <property type="match status" value="1"/>
</dbReference>
<dbReference type="PANTHER" id="PTHR42918:SF15">
    <property type="entry name" value="LYSINE--TRNA LIGASE, CHLOROPLASTIC_MITOCHONDRIAL"/>
    <property type="match status" value="1"/>
</dbReference>
<keyword evidence="7" id="KW-0963">Cytoplasm</keyword>
<comment type="subunit">
    <text evidence="7">Homodimer.</text>
</comment>
<dbReference type="GO" id="GO:0005524">
    <property type="term" value="F:ATP binding"/>
    <property type="evidence" value="ECO:0007669"/>
    <property type="project" value="UniProtKB-UniRule"/>
</dbReference>
<dbReference type="InterPro" id="IPR018149">
    <property type="entry name" value="Lys-tRNA-synth_II_C"/>
</dbReference>
<dbReference type="EC" id="6.1.1.6" evidence="7"/>
<dbReference type="Pfam" id="PF00152">
    <property type="entry name" value="tRNA-synt_2"/>
    <property type="match status" value="1"/>
</dbReference>
<proteinExistence type="inferred from homology"/>
<dbReference type="Gene3D" id="3.30.930.10">
    <property type="entry name" value="Bira Bifunctional Protein, Domain 2"/>
    <property type="match status" value="1"/>
</dbReference>
<dbReference type="NCBIfam" id="NF001756">
    <property type="entry name" value="PRK00484.1"/>
    <property type="match status" value="1"/>
</dbReference>
<dbReference type="GO" id="GO:0000049">
    <property type="term" value="F:tRNA binding"/>
    <property type="evidence" value="ECO:0007669"/>
    <property type="project" value="TreeGrafter"/>
</dbReference>
<dbReference type="GO" id="GO:0005829">
    <property type="term" value="C:cytosol"/>
    <property type="evidence" value="ECO:0007669"/>
    <property type="project" value="TreeGrafter"/>
</dbReference>